<dbReference type="Proteomes" id="UP000721415">
    <property type="component" value="Unassembled WGS sequence"/>
</dbReference>
<reference evidence="2 3" key="1">
    <citation type="submission" date="2020-07" db="EMBL/GenBank/DDBJ databases">
        <title>Facklamia lactis sp. nov., isolated from raw milk.</title>
        <authorList>
            <person name="Doll E.V."/>
            <person name="Huptas C."/>
            <person name="Staib L."/>
            <person name="Wenning M."/>
            <person name="Scherer S."/>
        </authorList>
    </citation>
    <scope>NUCLEOTIDE SEQUENCE [LARGE SCALE GENOMIC DNA]</scope>
    <source>
        <strain evidence="2 3">DSM 111018</strain>
    </source>
</reference>
<feature type="transmembrane region" description="Helical" evidence="1">
    <location>
        <begin position="144"/>
        <end position="169"/>
    </location>
</feature>
<feature type="transmembrane region" description="Helical" evidence="1">
    <location>
        <begin position="212"/>
        <end position="231"/>
    </location>
</feature>
<keyword evidence="3" id="KW-1185">Reference proteome</keyword>
<feature type="transmembrane region" description="Helical" evidence="1">
    <location>
        <begin position="12"/>
        <end position="29"/>
    </location>
</feature>
<keyword evidence="1" id="KW-0472">Membrane</keyword>
<feature type="transmembrane region" description="Helical" evidence="1">
    <location>
        <begin position="243"/>
        <end position="262"/>
    </location>
</feature>
<gene>
    <name evidence="2" type="ORF">HZY91_09190</name>
</gene>
<feature type="transmembrane region" description="Helical" evidence="1">
    <location>
        <begin position="189"/>
        <end position="206"/>
    </location>
</feature>
<evidence type="ECO:0000313" key="2">
    <source>
        <dbReference type="EMBL" id="MBG9987062.1"/>
    </source>
</evidence>
<feature type="transmembrane region" description="Helical" evidence="1">
    <location>
        <begin position="92"/>
        <end position="111"/>
    </location>
</feature>
<organism evidence="2 3">
    <name type="scientific">Facklamia lactis</name>
    <dbReference type="NCBI Taxonomy" id="2749967"/>
    <lineage>
        <taxon>Bacteria</taxon>
        <taxon>Bacillati</taxon>
        <taxon>Bacillota</taxon>
        <taxon>Bacilli</taxon>
        <taxon>Lactobacillales</taxon>
        <taxon>Aerococcaceae</taxon>
        <taxon>Facklamia</taxon>
    </lineage>
</organism>
<proteinExistence type="predicted"/>
<name>A0ABS0LSX5_9LACT</name>
<keyword evidence="1" id="KW-0812">Transmembrane</keyword>
<comment type="caution">
    <text evidence="2">The sequence shown here is derived from an EMBL/GenBank/DDBJ whole genome shotgun (WGS) entry which is preliminary data.</text>
</comment>
<evidence type="ECO:0000256" key="1">
    <source>
        <dbReference type="SAM" id="Phobius"/>
    </source>
</evidence>
<dbReference type="EMBL" id="JACBXQ010000005">
    <property type="protein sequence ID" value="MBG9987062.1"/>
    <property type="molecule type" value="Genomic_DNA"/>
</dbReference>
<feature type="transmembrane region" description="Helical" evidence="1">
    <location>
        <begin position="66"/>
        <end position="86"/>
    </location>
</feature>
<feature type="transmembrane region" description="Helical" evidence="1">
    <location>
        <begin position="118"/>
        <end position="138"/>
    </location>
</feature>
<protein>
    <recommendedName>
        <fullName evidence="4">Prenyltransferase</fullName>
    </recommendedName>
</protein>
<sequence length="263" mass="29819">MSYLQHPITKILAGPFALIAFGLITGFGTSTNRDFLSALFLFIALICSNIIDHFQYQKYIKKNTKATPAIIYYISFTIMIVMTLLFMLGQHWIINLLLSLYILFITMQYYPFHLVGTVYHYLLSTFFHSFVLNAIAYFSQANGITPTILTALIPIIFYMAGIELLTTYLRGTVRNNPLFNNLSIQSNKIALGLMIIGIGSGIYFSLPSHSFFIVQILFLVISLISSLPSLIPVETENKVQNKLNYNSTMAFLFTLLYALSFLF</sequence>
<evidence type="ECO:0000313" key="3">
    <source>
        <dbReference type="Proteomes" id="UP000721415"/>
    </source>
</evidence>
<keyword evidence="1" id="KW-1133">Transmembrane helix</keyword>
<feature type="transmembrane region" description="Helical" evidence="1">
    <location>
        <begin position="35"/>
        <end position="54"/>
    </location>
</feature>
<evidence type="ECO:0008006" key="4">
    <source>
        <dbReference type="Google" id="ProtNLM"/>
    </source>
</evidence>
<dbReference type="RefSeq" id="WP_197115971.1">
    <property type="nucleotide sequence ID" value="NZ_JACBXQ010000005.1"/>
</dbReference>
<accession>A0ABS0LSX5</accession>